<dbReference type="GO" id="GO:0008168">
    <property type="term" value="F:methyltransferase activity"/>
    <property type="evidence" value="ECO:0007669"/>
    <property type="project" value="UniProtKB-KW"/>
</dbReference>
<dbReference type="AlphaFoldDB" id="A0A0G0VHM8"/>
<dbReference type="SUPFAM" id="SSF53335">
    <property type="entry name" value="S-adenosyl-L-methionine-dependent methyltransferases"/>
    <property type="match status" value="1"/>
</dbReference>
<evidence type="ECO:0000313" key="2">
    <source>
        <dbReference type="EMBL" id="KKR71535.1"/>
    </source>
</evidence>
<dbReference type="InterPro" id="IPR025714">
    <property type="entry name" value="Methyltranfer_dom"/>
</dbReference>
<dbReference type="InterPro" id="IPR050447">
    <property type="entry name" value="Erg6_SMT_methyltransf"/>
</dbReference>
<dbReference type="PANTHER" id="PTHR44068">
    <property type="entry name" value="ZGC:194242"/>
    <property type="match status" value="1"/>
</dbReference>
<organism evidence="2 3">
    <name type="scientific">Candidatus Roizmanbacteria bacterium GW2011_GWB1_40_7</name>
    <dbReference type="NCBI Taxonomy" id="1618482"/>
    <lineage>
        <taxon>Bacteria</taxon>
        <taxon>Candidatus Roizmaniibacteriota</taxon>
    </lineage>
</organism>
<reference evidence="2 3" key="1">
    <citation type="journal article" date="2015" name="Nature">
        <title>rRNA introns, odd ribosomes, and small enigmatic genomes across a large radiation of phyla.</title>
        <authorList>
            <person name="Brown C.T."/>
            <person name="Hug L.A."/>
            <person name="Thomas B.C."/>
            <person name="Sharon I."/>
            <person name="Castelle C.J."/>
            <person name="Singh A."/>
            <person name="Wilkins M.J."/>
            <person name="Williams K.H."/>
            <person name="Banfield J.F."/>
        </authorList>
    </citation>
    <scope>NUCLEOTIDE SEQUENCE [LARGE SCALE GENOMIC DNA]</scope>
</reference>
<gene>
    <name evidence="2" type="ORF">UU14_C0025G0002</name>
</gene>
<accession>A0A0G0VHM8</accession>
<keyword evidence="2" id="KW-0808">Transferase</keyword>
<dbReference type="Pfam" id="PF13847">
    <property type="entry name" value="Methyltransf_31"/>
    <property type="match status" value="1"/>
</dbReference>
<feature type="domain" description="Methyltransferase" evidence="1">
    <location>
        <begin position="42"/>
        <end position="159"/>
    </location>
</feature>
<evidence type="ECO:0000313" key="3">
    <source>
        <dbReference type="Proteomes" id="UP000034664"/>
    </source>
</evidence>
<dbReference type="CDD" id="cd02440">
    <property type="entry name" value="AdoMet_MTases"/>
    <property type="match status" value="1"/>
</dbReference>
<keyword evidence="2" id="KW-0830">Ubiquinone</keyword>
<dbReference type="PANTHER" id="PTHR44068:SF11">
    <property type="entry name" value="GERANYL DIPHOSPHATE 2-C-METHYLTRANSFERASE"/>
    <property type="match status" value="1"/>
</dbReference>
<dbReference type="EMBL" id="LBZM01000025">
    <property type="protein sequence ID" value="KKR71535.1"/>
    <property type="molecule type" value="Genomic_DNA"/>
</dbReference>
<keyword evidence="2" id="KW-0489">Methyltransferase</keyword>
<dbReference type="Proteomes" id="UP000034664">
    <property type="component" value="Unassembled WGS sequence"/>
</dbReference>
<dbReference type="Gene3D" id="3.40.50.150">
    <property type="entry name" value="Vaccinia Virus protein VP39"/>
    <property type="match status" value="1"/>
</dbReference>
<sequence length="264" mass="30932">MSKIKCSEFSDTIENIKSRIGNNSKYGDNDLQSWLLEHLKVKENEHVLDIGCGNGTHLREVATRVKHDNYCFGIDYNESTIKLAKEESKGFKPTVTFLHMDMDTLGDTSSPFKDNSFDLIYAAYAFYYSKYALKTLDVLKKKIKPKGRIAIIGPHGDNNKEWFVFLTQFMKLQNAVVDASSTFMEKIEKYARENFVHIEAAEFVNNITFPSYDILATYWKSNIYYDPQYDTKFEKYAREHFKKYKVFRYAKKAKMVVMKEKKFM</sequence>
<proteinExistence type="predicted"/>
<name>A0A0G0VHM8_9BACT</name>
<comment type="caution">
    <text evidence="2">The sequence shown here is derived from an EMBL/GenBank/DDBJ whole genome shotgun (WGS) entry which is preliminary data.</text>
</comment>
<protein>
    <submittedName>
        <fullName evidence="2">Ubiquinone/menaquinone methyltransferase</fullName>
    </submittedName>
</protein>
<evidence type="ECO:0000259" key="1">
    <source>
        <dbReference type="Pfam" id="PF13847"/>
    </source>
</evidence>
<dbReference type="GO" id="GO:0032259">
    <property type="term" value="P:methylation"/>
    <property type="evidence" value="ECO:0007669"/>
    <property type="project" value="UniProtKB-KW"/>
</dbReference>
<dbReference type="InterPro" id="IPR029063">
    <property type="entry name" value="SAM-dependent_MTases_sf"/>
</dbReference>